<keyword evidence="9 14" id="KW-0472">Membrane</keyword>
<keyword evidence="12" id="KW-0119">Carbohydrate metabolism</keyword>
<evidence type="ECO:0000256" key="13">
    <source>
        <dbReference type="ARBA" id="ARBA00030350"/>
    </source>
</evidence>
<accession>A0ABQ7AEV7</accession>
<evidence type="ECO:0000256" key="7">
    <source>
        <dbReference type="ARBA" id="ARBA00022968"/>
    </source>
</evidence>
<dbReference type="PANTHER" id="PTHR31741:SF14">
    <property type="entry name" value="O-FUCOSYLTRANSFERASE 1"/>
    <property type="match status" value="1"/>
</dbReference>
<proteinExistence type="inferred from homology"/>
<keyword evidence="16" id="KW-1185">Reference proteome</keyword>
<evidence type="ECO:0000256" key="2">
    <source>
        <dbReference type="ARBA" id="ARBA00004881"/>
    </source>
</evidence>
<evidence type="ECO:0000256" key="9">
    <source>
        <dbReference type="ARBA" id="ARBA00023136"/>
    </source>
</evidence>
<organism evidence="15 16">
    <name type="scientific">Brassica cretica</name>
    <name type="common">Mustard</name>
    <dbReference type="NCBI Taxonomy" id="69181"/>
    <lineage>
        <taxon>Eukaryota</taxon>
        <taxon>Viridiplantae</taxon>
        <taxon>Streptophyta</taxon>
        <taxon>Embryophyta</taxon>
        <taxon>Tracheophyta</taxon>
        <taxon>Spermatophyta</taxon>
        <taxon>Magnoliopsida</taxon>
        <taxon>eudicotyledons</taxon>
        <taxon>Gunneridae</taxon>
        <taxon>Pentapetalae</taxon>
        <taxon>rosids</taxon>
        <taxon>malvids</taxon>
        <taxon>Brassicales</taxon>
        <taxon>Brassicaceae</taxon>
        <taxon>Brassiceae</taxon>
        <taxon>Brassica</taxon>
    </lineage>
</organism>
<evidence type="ECO:0000256" key="14">
    <source>
        <dbReference type="SAM" id="Phobius"/>
    </source>
</evidence>
<evidence type="ECO:0000256" key="8">
    <source>
        <dbReference type="ARBA" id="ARBA00022989"/>
    </source>
</evidence>
<comment type="similarity">
    <text evidence="3">Belongs to the glycosyltransferase GT106 family.</text>
</comment>
<sequence length="395" mass="44921">MRRLGSHRIHGKAGGAGTKGMVAKLSIGVIVLLICTLPLLFSANVGRDREPTRSSKINVVEELWESAESGGWRPSSAPRSDWPRICSPHVFELTLLWTSNMIRLGGLGPLGADDIRTKGKDLFQPNMESMKKKGRALKNLGNALKHMLASSSSCNRVGYVMQYLLPELDANSLWHDDRSRMDVHKNGKTKKIKAFQISPPRDARIDWYLTTALTAMKEHSAIYLTPFSHRLAEEIDNPEYQRLRATSCPSIAACFDIFNPEEQKILKKYRKENFAEKRLIYNERRAIGKCPLTPEEVGLILRAMRFDNSTRIYLAAGELFGGERFMKPFRTLFPRLDNHSEESLNCVKPLKIVSDKEERGLSNIDLNFLSKFVTTSKRSDEIRQTFVFFFNIINL</sequence>
<evidence type="ECO:0000256" key="12">
    <source>
        <dbReference type="ARBA" id="ARBA00023277"/>
    </source>
</evidence>
<keyword evidence="8 14" id="KW-1133">Transmembrane helix</keyword>
<feature type="transmembrane region" description="Helical" evidence="14">
    <location>
        <begin position="21"/>
        <end position="41"/>
    </location>
</feature>
<evidence type="ECO:0000256" key="4">
    <source>
        <dbReference type="ARBA" id="ARBA00022676"/>
    </source>
</evidence>
<dbReference type="Proteomes" id="UP000266723">
    <property type="component" value="Unassembled WGS sequence"/>
</dbReference>
<keyword evidence="10" id="KW-0325">Glycoprotein</keyword>
<evidence type="ECO:0000256" key="3">
    <source>
        <dbReference type="ARBA" id="ARBA00007737"/>
    </source>
</evidence>
<protein>
    <recommendedName>
        <fullName evidence="13">O-fucosyltransferase family protein</fullName>
    </recommendedName>
</protein>
<keyword evidence="4" id="KW-0328">Glycosyltransferase</keyword>
<name>A0ABQ7AEV7_BRACR</name>
<dbReference type="InterPro" id="IPR019378">
    <property type="entry name" value="GDP-Fuc_O-FucTrfase"/>
</dbReference>
<keyword evidence="5" id="KW-0808">Transferase</keyword>
<comment type="caution">
    <text evidence="15">The sequence shown here is derived from an EMBL/GenBank/DDBJ whole genome shotgun (WGS) entry which is preliminary data.</text>
</comment>
<evidence type="ECO:0000313" key="16">
    <source>
        <dbReference type="Proteomes" id="UP000266723"/>
    </source>
</evidence>
<evidence type="ECO:0000313" key="15">
    <source>
        <dbReference type="EMBL" id="KAF3496192.1"/>
    </source>
</evidence>
<comment type="pathway">
    <text evidence="2">Glycan metabolism.</text>
</comment>
<keyword evidence="7" id="KW-0735">Signal-anchor</keyword>
<dbReference type="PANTHER" id="PTHR31741">
    <property type="entry name" value="OS02G0726500 PROTEIN-RELATED"/>
    <property type="match status" value="1"/>
</dbReference>
<comment type="subcellular location">
    <subcellularLocation>
        <location evidence="1">Membrane</location>
        <topology evidence="1">Single-pass type II membrane protein</topology>
    </subcellularLocation>
</comment>
<evidence type="ECO:0000256" key="1">
    <source>
        <dbReference type="ARBA" id="ARBA00004606"/>
    </source>
</evidence>
<dbReference type="Pfam" id="PF10250">
    <property type="entry name" value="O-FucT"/>
    <property type="match status" value="1"/>
</dbReference>
<keyword evidence="6 14" id="KW-0812">Transmembrane</keyword>
<gene>
    <name evidence="15" type="ORF">DY000_02058229</name>
</gene>
<dbReference type="EMBL" id="QGKV02002055">
    <property type="protein sequence ID" value="KAF3496192.1"/>
    <property type="molecule type" value="Genomic_DNA"/>
</dbReference>
<evidence type="ECO:0000256" key="10">
    <source>
        <dbReference type="ARBA" id="ARBA00023180"/>
    </source>
</evidence>
<reference evidence="15 16" key="1">
    <citation type="journal article" date="2020" name="BMC Genomics">
        <title>Intraspecific diversification of the crop wild relative Brassica cretica Lam. using demographic model selection.</title>
        <authorList>
            <person name="Kioukis A."/>
            <person name="Michalopoulou V.A."/>
            <person name="Briers L."/>
            <person name="Pirintsos S."/>
            <person name="Studholme D.J."/>
            <person name="Pavlidis P."/>
            <person name="Sarris P.F."/>
        </authorList>
    </citation>
    <scope>NUCLEOTIDE SEQUENCE [LARGE SCALE GENOMIC DNA]</scope>
    <source>
        <strain evidence="16">cv. PFS-1207/04</strain>
    </source>
</reference>
<evidence type="ECO:0000256" key="5">
    <source>
        <dbReference type="ARBA" id="ARBA00022679"/>
    </source>
</evidence>
<evidence type="ECO:0000256" key="11">
    <source>
        <dbReference type="ARBA" id="ARBA00023253"/>
    </source>
</evidence>
<evidence type="ECO:0000256" key="6">
    <source>
        <dbReference type="ARBA" id="ARBA00022692"/>
    </source>
</evidence>
<keyword evidence="11" id="KW-0294">Fucose metabolism</keyword>